<organism evidence="1">
    <name type="scientific">marine sediment metagenome</name>
    <dbReference type="NCBI Taxonomy" id="412755"/>
    <lineage>
        <taxon>unclassified sequences</taxon>
        <taxon>metagenomes</taxon>
        <taxon>ecological metagenomes</taxon>
    </lineage>
</organism>
<comment type="caution">
    <text evidence="1">The sequence shown here is derived from an EMBL/GenBank/DDBJ whole genome shotgun (WGS) entry which is preliminary data.</text>
</comment>
<evidence type="ECO:0000313" key="1">
    <source>
        <dbReference type="EMBL" id="KKM53674.1"/>
    </source>
</evidence>
<sequence>MAGTFPQGWEETALVTIERQPGTANDIVQAHAITETIDISEPDYPGESIMNVAGGRIWKQSGQEDGEVTLEIYPVSTILDTDLTPDLYGGLFQFFMTPQTIDITSPTSPVETNTTKVAGIDYTRDDFRVSIMWTDDTAVTSATGATSTSDKVGLRFVCLGARMTSHKSDFTDGILKVTATFKFPAMNKAGTVKMSRWDSTNDGNAPNAMDALATYNDYVY</sequence>
<proteinExistence type="predicted"/>
<name>A0A0F9JAF0_9ZZZZ</name>
<dbReference type="EMBL" id="LAZR01011920">
    <property type="protein sequence ID" value="KKM53674.1"/>
    <property type="molecule type" value="Genomic_DNA"/>
</dbReference>
<reference evidence="1" key="1">
    <citation type="journal article" date="2015" name="Nature">
        <title>Complex archaea that bridge the gap between prokaryotes and eukaryotes.</title>
        <authorList>
            <person name="Spang A."/>
            <person name="Saw J.H."/>
            <person name="Jorgensen S.L."/>
            <person name="Zaremba-Niedzwiedzka K."/>
            <person name="Martijn J."/>
            <person name="Lind A.E."/>
            <person name="van Eijk R."/>
            <person name="Schleper C."/>
            <person name="Guy L."/>
            <person name="Ettema T.J."/>
        </authorList>
    </citation>
    <scope>NUCLEOTIDE SEQUENCE</scope>
</reference>
<gene>
    <name evidence="1" type="ORF">LCGC14_1554120</name>
</gene>
<accession>A0A0F9JAF0</accession>
<protein>
    <submittedName>
        <fullName evidence="1">Uncharacterized protein</fullName>
    </submittedName>
</protein>
<dbReference type="AlphaFoldDB" id="A0A0F9JAF0"/>